<dbReference type="OrthoDB" id="4037607at2759"/>
<gene>
    <name evidence="1" type="ORF">AWRI1631_11090010</name>
</gene>
<feature type="non-terminal residue" evidence="1">
    <location>
        <position position="1"/>
    </location>
</feature>
<dbReference type="AlphaFoldDB" id="B5VU02"/>
<organism evidence="1 2">
    <name type="scientific">Saccharomyces cerevisiae (strain AWRI1631)</name>
    <name type="common">Baker's yeast</name>
    <dbReference type="NCBI Taxonomy" id="545124"/>
    <lineage>
        <taxon>Eukaryota</taxon>
        <taxon>Fungi</taxon>
        <taxon>Dikarya</taxon>
        <taxon>Ascomycota</taxon>
        <taxon>Saccharomycotina</taxon>
        <taxon>Saccharomycetes</taxon>
        <taxon>Saccharomycetales</taxon>
        <taxon>Saccharomycetaceae</taxon>
        <taxon>Saccharomyces</taxon>
    </lineage>
</organism>
<protein>
    <submittedName>
        <fullName evidence="1">Uncharacterized protein</fullName>
    </submittedName>
</protein>
<reference evidence="1 2" key="1">
    <citation type="journal article" date="2008" name="FEMS Yeast Res.">
        <title>Comparative genome analysis of a Saccharomyces cerevisiae wine strain.</title>
        <authorList>
            <person name="Borneman A.R."/>
            <person name="Forgan A.H."/>
            <person name="Pretorius I.S."/>
            <person name="Chambers P.J."/>
        </authorList>
    </citation>
    <scope>NUCLEOTIDE SEQUENCE [LARGE SCALE GENOMIC DNA]</scope>
    <source>
        <strain evidence="1 2">AWRI1631</strain>
    </source>
</reference>
<dbReference type="EMBL" id="ABSV01002469">
    <property type="protein sequence ID" value="EDZ68592.1"/>
    <property type="molecule type" value="Genomic_DNA"/>
</dbReference>
<name>B5VU02_YEAS6</name>
<accession>B5VU02</accession>
<proteinExistence type="predicted"/>
<comment type="caution">
    <text evidence="1">The sequence shown here is derived from an EMBL/GenBank/DDBJ whole genome shotgun (WGS) entry which is preliminary data.</text>
</comment>
<sequence>TMVSAQSDFIRAELHNINNSVTTDSEFSFHDFENDIGNTLPYRKQLVSGHIIEYDSDSGFSITHPDIIGEIKVDDVLQAYKEAFKSNFSAYTTYISANYLVQFSPWQSNIFKKLNHTAQVENTNVTEITGGTDALARRGQYRCHNNDEQANCGQGFASGNKIKSAHNCKNAGGKGYSCTFLQAGGSYGTCCYKINAAQSCNYEGGGCLTGNPGNTCGSGCMS</sequence>
<evidence type="ECO:0000313" key="1">
    <source>
        <dbReference type="EMBL" id="EDZ68592.1"/>
    </source>
</evidence>
<evidence type="ECO:0000313" key="2">
    <source>
        <dbReference type="Proteomes" id="UP000008988"/>
    </source>
</evidence>
<dbReference type="Proteomes" id="UP000008988">
    <property type="component" value="Unassembled WGS sequence"/>
</dbReference>